<dbReference type="Proteomes" id="UP000626026">
    <property type="component" value="Unassembled WGS sequence"/>
</dbReference>
<dbReference type="PRINTS" id="PR00146">
    <property type="entry name" value="DHPICSNTHASE"/>
</dbReference>
<evidence type="ECO:0000256" key="1">
    <source>
        <dbReference type="ARBA" id="ARBA00007592"/>
    </source>
</evidence>
<sequence>MLSAIKGSFIIAQTPFDERGAVDLASIDSLTEFYLGHGADGFVVLGVSGEGGKLTPEEAQQVSGRFIARAQGKPVIVGVSNPSTAQLALLAKQAMDQGASGVMIAPPGGLRTEVELLGYFATVFGMIGDVPTVLQDFPGSTGVWMSVPSILKLVESHAQIQVVKEEDLPSLEKITQLRAGGGRRVAILTGNNGLYLPQEMGRGIDGPMAGFSHPEMLSGVYRLFTQGREDEAHDLFDRYLPLLNYEAQGFWGVAARKEVMRRRGAIRHATMRMPGPKLSAIHMGEIDRLLRNLERTLAARR</sequence>
<evidence type="ECO:0000313" key="5">
    <source>
        <dbReference type="Proteomes" id="UP000626026"/>
    </source>
</evidence>
<dbReference type="InterPro" id="IPR002220">
    <property type="entry name" value="DapA-like"/>
</dbReference>
<keyword evidence="5" id="KW-1185">Reference proteome</keyword>
<reference evidence="4 5" key="1">
    <citation type="journal article" date="2013" name="Int. J. Syst. Evol. Microbiol.">
        <title>Roseomonas aerophila sp. nov., isolated from air.</title>
        <authorList>
            <person name="Kim S.J."/>
            <person name="Weon H.Y."/>
            <person name="Ahn J.H."/>
            <person name="Hong S.B."/>
            <person name="Seok S.J."/>
            <person name="Whang K.S."/>
            <person name="Kwon S.W."/>
        </authorList>
    </citation>
    <scope>NUCLEOTIDE SEQUENCE [LARGE SCALE GENOMIC DNA]</scope>
    <source>
        <strain evidence="4 5">NBRC 108923</strain>
    </source>
</reference>
<dbReference type="PANTHER" id="PTHR12128:SF66">
    <property type="entry name" value="4-HYDROXY-2-OXOGLUTARATE ALDOLASE, MITOCHONDRIAL"/>
    <property type="match status" value="1"/>
</dbReference>
<dbReference type="PANTHER" id="PTHR12128">
    <property type="entry name" value="DIHYDRODIPICOLINATE SYNTHASE"/>
    <property type="match status" value="1"/>
</dbReference>
<organism evidence="4 5">
    <name type="scientific">Teichococcus aerophilus</name>
    <dbReference type="NCBI Taxonomy" id="1224513"/>
    <lineage>
        <taxon>Bacteria</taxon>
        <taxon>Pseudomonadati</taxon>
        <taxon>Pseudomonadota</taxon>
        <taxon>Alphaproteobacteria</taxon>
        <taxon>Acetobacterales</taxon>
        <taxon>Roseomonadaceae</taxon>
        <taxon>Roseomonas</taxon>
    </lineage>
</organism>
<dbReference type="PIRSF" id="PIRSF001365">
    <property type="entry name" value="DHDPS"/>
    <property type="match status" value="1"/>
</dbReference>
<dbReference type="Pfam" id="PF00701">
    <property type="entry name" value="DHDPS"/>
    <property type="match status" value="1"/>
</dbReference>
<comment type="caution">
    <text evidence="4">The sequence shown here is derived from an EMBL/GenBank/DDBJ whole genome shotgun (WGS) entry which is preliminary data.</text>
</comment>
<name>A0ABR7RKX3_9PROT</name>
<comment type="similarity">
    <text evidence="1 3">Belongs to the DapA family.</text>
</comment>
<dbReference type="SMART" id="SM01130">
    <property type="entry name" value="DHDPS"/>
    <property type="match status" value="1"/>
</dbReference>
<gene>
    <name evidence="4" type="ORF">IBL26_09560</name>
</gene>
<dbReference type="RefSeq" id="WP_187784247.1">
    <property type="nucleotide sequence ID" value="NZ_JACTVA010000013.1"/>
</dbReference>
<dbReference type="SUPFAM" id="SSF51569">
    <property type="entry name" value="Aldolase"/>
    <property type="match status" value="1"/>
</dbReference>
<evidence type="ECO:0000313" key="4">
    <source>
        <dbReference type="EMBL" id="MBC9207078.1"/>
    </source>
</evidence>
<dbReference type="InterPro" id="IPR013785">
    <property type="entry name" value="Aldolase_TIM"/>
</dbReference>
<evidence type="ECO:0000256" key="3">
    <source>
        <dbReference type="PIRNR" id="PIRNR001365"/>
    </source>
</evidence>
<dbReference type="CDD" id="cd00408">
    <property type="entry name" value="DHDPS-like"/>
    <property type="match status" value="1"/>
</dbReference>
<protein>
    <submittedName>
        <fullName evidence="4">Dihydrodipicolinate synthase family protein</fullName>
    </submittedName>
</protein>
<accession>A0ABR7RKX3</accession>
<dbReference type="Gene3D" id="3.20.20.70">
    <property type="entry name" value="Aldolase class I"/>
    <property type="match status" value="1"/>
</dbReference>
<dbReference type="EMBL" id="JACTVA010000013">
    <property type="protein sequence ID" value="MBC9207078.1"/>
    <property type="molecule type" value="Genomic_DNA"/>
</dbReference>
<evidence type="ECO:0000256" key="2">
    <source>
        <dbReference type="ARBA" id="ARBA00023239"/>
    </source>
</evidence>
<keyword evidence="2 3" id="KW-0456">Lyase</keyword>
<proteinExistence type="inferred from homology"/>